<evidence type="ECO:0000313" key="1">
    <source>
        <dbReference type="EMBL" id="MFC5583278.1"/>
    </source>
</evidence>
<keyword evidence="2" id="KW-1185">Reference proteome</keyword>
<dbReference type="RefSeq" id="WP_377330157.1">
    <property type="nucleotide sequence ID" value="NZ_JBHSNG010000042.1"/>
</dbReference>
<protein>
    <submittedName>
        <fullName evidence="1">RloB domain-containing protein</fullName>
    </submittedName>
</protein>
<comment type="caution">
    <text evidence="1">The sequence shown here is derived from an EMBL/GenBank/DDBJ whole genome shotgun (WGS) entry which is preliminary data.</text>
</comment>
<evidence type="ECO:0000313" key="2">
    <source>
        <dbReference type="Proteomes" id="UP001596111"/>
    </source>
</evidence>
<dbReference type="EMBL" id="JBHSNG010000042">
    <property type="protein sequence ID" value="MFC5583278.1"/>
    <property type="molecule type" value="Genomic_DNA"/>
</dbReference>
<dbReference type="InterPro" id="IPR025591">
    <property type="entry name" value="RloB"/>
</dbReference>
<sequence>MTPRPPVKTRTVKETLLIVGEGEADIAFVRFVKRMYADSLGRAVQEHNARGKGGKNVLETALRRANNNRAYDKVVLLLDTDTDWDDACRAKARKSRIGNRGRLDVIESDPCLEAWLLKILGIETEGDTRHMKREFKRHTLCEAHEPEWMCRLPVNQCHAKSEVAGSF</sequence>
<accession>A0ABW0T273</accession>
<gene>
    <name evidence="1" type="ORF">ACFPPB_19375</name>
</gene>
<organism evidence="1 2">
    <name type="scientific">Rhodanobacter terrae</name>
    <dbReference type="NCBI Taxonomy" id="418647"/>
    <lineage>
        <taxon>Bacteria</taxon>
        <taxon>Pseudomonadati</taxon>
        <taxon>Pseudomonadota</taxon>
        <taxon>Gammaproteobacteria</taxon>
        <taxon>Lysobacterales</taxon>
        <taxon>Rhodanobacteraceae</taxon>
        <taxon>Rhodanobacter</taxon>
    </lineage>
</organism>
<dbReference type="Proteomes" id="UP001596111">
    <property type="component" value="Unassembled WGS sequence"/>
</dbReference>
<name>A0ABW0T273_9GAMM</name>
<proteinExistence type="predicted"/>
<reference evidence="2" key="1">
    <citation type="journal article" date="2019" name="Int. J. Syst. Evol. Microbiol.">
        <title>The Global Catalogue of Microorganisms (GCM) 10K type strain sequencing project: providing services to taxonomists for standard genome sequencing and annotation.</title>
        <authorList>
            <consortium name="The Broad Institute Genomics Platform"/>
            <consortium name="The Broad Institute Genome Sequencing Center for Infectious Disease"/>
            <person name="Wu L."/>
            <person name="Ma J."/>
        </authorList>
    </citation>
    <scope>NUCLEOTIDE SEQUENCE [LARGE SCALE GENOMIC DNA]</scope>
    <source>
        <strain evidence="2">CGMCC 1.13587</strain>
    </source>
</reference>
<dbReference type="Pfam" id="PF13707">
    <property type="entry name" value="RloB"/>
    <property type="match status" value="1"/>
</dbReference>